<organism evidence="1 2">
    <name type="scientific">Thermofilum adornatum 1505</name>
    <dbReference type="NCBI Taxonomy" id="697581"/>
    <lineage>
        <taxon>Archaea</taxon>
        <taxon>Thermoproteota</taxon>
        <taxon>Thermoprotei</taxon>
        <taxon>Thermofilales</taxon>
        <taxon>Thermofilaceae</taxon>
        <taxon>Thermofilum</taxon>
    </lineage>
</organism>
<sequence length="40" mass="4584">MKKRAEMIISLSTKSPPEEYGEAIKLVKEGLRARHIEKDT</sequence>
<reference evidence="2" key="1">
    <citation type="book" date="2010" name="EXTREMOPHILES" publisher="0:0-0">
        <title>Complete genome sequences of ten hyperthermophilic archaea reveal their metabolic capabilities and possible ecological roles.</title>
        <editorList>
            <person name="?"/>
        </editorList>
        <authorList>
            <person name="Ravin N.V."/>
            <person name="Mardanov A.V."/>
            <person name="Bonch-Osmolovskaya E.A."/>
            <person name="Skryabin K.G."/>
        </authorList>
    </citation>
    <scope>NUCLEOTIDE SEQUENCE [LARGE SCALE GENOMIC DNA]</scope>
    <source>
        <strain evidence="2">1505</strain>
    </source>
</reference>
<evidence type="ECO:0000313" key="2">
    <source>
        <dbReference type="Proteomes" id="UP000266720"/>
    </source>
</evidence>
<dbReference type="Proteomes" id="UP000266720">
    <property type="component" value="Chromosome"/>
</dbReference>
<dbReference type="GeneID" id="77093536"/>
<name>A0A3G1A9H2_9CREN</name>
<proteinExistence type="predicted"/>
<dbReference type="EMBL" id="CP007493">
    <property type="protein sequence ID" value="AJB42357.1"/>
    <property type="molecule type" value="Genomic_DNA"/>
</dbReference>
<dbReference type="RefSeq" id="WP_269076293.1">
    <property type="nucleotide sequence ID" value="NZ_CP007493.1"/>
</dbReference>
<protein>
    <submittedName>
        <fullName evidence="1">Uncharacterized protein</fullName>
    </submittedName>
</protein>
<accession>A0A3G1A9H2</accession>
<evidence type="ECO:0000313" key="1">
    <source>
        <dbReference type="EMBL" id="AJB42357.1"/>
    </source>
</evidence>
<gene>
    <name evidence="1" type="ORF">TCARB_1311</name>
</gene>
<dbReference type="AlphaFoldDB" id="A0A3G1A9H2"/>
<dbReference type="KEGG" id="tcb:TCARB_1311"/>